<gene>
    <name evidence="2" type="ordered locus">Rvan_0489</name>
</gene>
<evidence type="ECO:0000256" key="1">
    <source>
        <dbReference type="SAM" id="Phobius"/>
    </source>
</evidence>
<proteinExistence type="predicted"/>
<dbReference type="Proteomes" id="UP000001399">
    <property type="component" value="Chromosome"/>
</dbReference>
<keyword evidence="1" id="KW-1133">Transmembrane helix</keyword>
<dbReference type="OrthoDB" id="9856584at2"/>
<dbReference type="STRING" id="648757.Rvan_0489"/>
<evidence type="ECO:0000313" key="3">
    <source>
        <dbReference type="Proteomes" id="UP000001399"/>
    </source>
</evidence>
<dbReference type="HOGENOM" id="CLU_2847026_0_0_5"/>
<dbReference type="AlphaFoldDB" id="E3HYN0"/>
<dbReference type="EMBL" id="CP002292">
    <property type="protein sequence ID" value="ADP69771.1"/>
    <property type="molecule type" value="Genomic_DNA"/>
</dbReference>
<feature type="transmembrane region" description="Helical" evidence="1">
    <location>
        <begin position="16"/>
        <end position="34"/>
    </location>
</feature>
<dbReference type="KEGG" id="rva:Rvan_0489"/>
<accession>E3HYN0</accession>
<keyword evidence="1" id="KW-0812">Transmembrane</keyword>
<sequence length="65" mass="7430">MFTSFKAWLYRRQPDLGPALFIGFLALIAVLMWLETLRVSTFFCENDLCCSLWVAASDVREATHG</sequence>
<keyword evidence="1" id="KW-0472">Membrane</keyword>
<protein>
    <submittedName>
        <fullName evidence="2">Uncharacterized protein</fullName>
    </submittedName>
</protein>
<dbReference type="RefSeq" id="WP_013418175.1">
    <property type="nucleotide sequence ID" value="NC_014664.1"/>
</dbReference>
<reference evidence="3" key="1">
    <citation type="journal article" date="2011" name="J. Bacteriol.">
        <title>Genome sequences of eight morphologically diverse alphaproteobacteria.</title>
        <authorList>
            <consortium name="US DOE Joint Genome Institute"/>
            <person name="Brown P.J."/>
            <person name="Kysela D.T."/>
            <person name="Buechlein A."/>
            <person name="Hemmerich C."/>
            <person name="Brun Y.V."/>
        </authorList>
    </citation>
    <scope>NUCLEOTIDE SEQUENCE [LARGE SCALE GENOMIC DNA]</scope>
    <source>
        <strain evidence="3">ATCC 17100 / ATH 3.1.1 / DSM 162 / LMG 4299</strain>
    </source>
</reference>
<organism evidence="2 3">
    <name type="scientific">Rhodomicrobium vannielii (strain ATCC 17100 / DSM 162 / LMG 4299 / NCIMB 10020 / ATH 3.1.1)</name>
    <dbReference type="NCBI Taxonomy" id="648757"/>
    <lineage>
        <taxon>Bacteria</taxon>
        <taxon>Pseudomonadati</taxon>
        <taxon>Pseudomonadota</taxon>
        <taxon>Alphaproteobacteria</taxon>
        <taxon>Hyphomicrobiales</taxon>
        <taxon>Hyphomicrobiaceae</taxon>
        <taxon>Rhodomicrobium</taxon>
    </lineage>
</organism>
<keyword evidence="3" id="KW-1185">Reference proteome</keyword>
<name>E3HYN0_RHOVT</name>
<evidence type="ECO:0000313" key="2">
    <source>
        <dbReference type="EMBL" id="ADP69771.1"/>
    </source>
</evidence>